<organism evidence="3 4">
    <name type="scientific">Ascodesmis nigricans</name>
    <dbReference type="NCBI Taxonomy" id="341454"/>
    <lineage>
        <taxon>Eukaryota</taxon>
        <taxon>Fungi</taxon>
        <taxon>Dikarya</taxon>
        <taxon>Ascomycota</taxon>
        <taxon>Pezizomycotina</taxon>
        <taxon>Pezizomycetes</taxon>
        <taxon>Pezizales</taxon>
        <taxon>Ascodesmidaceae</taxon>
        <taxon>Ascodesmis</taxon>
    </lineage>
</organism>
<keyword evidence="2" id="KW-0472">Membrane</keyword>
<feature type="region of interest" description="Disordered" evidence="1">
    <location>
        <begin position="284"/>
        <end position="349"/>
    </location>
</feature>
<feature type="transmembrane region" description="Helical" evidence="2">
    <location>
        <begin position="165"/>
        <end position="187"/>
    </location>
</feature>
<feature type="compositionally biased region" description="Low complexity" evidence="1">
    <location>
        <begin position="227"/>
        <end position="242"/>
    </location>
</feature>
<sequence length="465" mass="51627">MVQVAGWRDPVTAPAWDEWSSSSTTTPSSSTDAISTPSFTIPTYLPTQIPTSVISVEQCESTCLALSLHYQDLLKAVRYGICTDPEVLKNLGYCYSCQPTNDIVHAASQQCDITYKLSKLRESVQVELGLPTDQPTKTPEPIEPIVITQPVAEAAESGVSTTTKIAIGVSAAILPVLIVVVVLCAYYRRRQRRADGELVEKALSSRNTTPEENEDLERQQHQHHDNQPPQYQQHPYQPHLPDLYPPGHAYSASTTTLCSLPASTKKPEDQDLAAALHAVSQVLTTPSTKHHPPSSSTSPPSSSILKQQLHDNHITTSLSIPPYHHTGGHKRSLSAGGTPRESLDKRLPTPDDVYVVHMYLEEQGRSPAVMSCEAHARGGKGVRWEDEEGGIGKEVMLEKRDTTGQEQEQEGEREVEVWMTQPVCEMSQVQQELRPWVRGHRPRLSLQTTNLEVENARGRKQRRRR</sequence>
<feature type="compositionally biased region" description="Basic and acidic residues" evidence="1">
    <location>
        <begin position="216"/>
        <end position="226"/>
    </location>
</feature>
<evidence type="ECO:0000256" key="1">
    <source>
        <dbReference type="SAM" id="MobiDB-lite"/>
    </source>
</evidence>
<dbReference type="InParanoid" id="A0A4V3SHQ6"/>
<evidence type="ECO:0000313" key="4">
    <source>
        <dbReference type="Proteomes" id="UP000298138"/>
    </source>
</evidence>
<evidence type="ECO:0000313" key="3">
    <source>
        <dbReference type="EMBL" id="TGZ77164.1"/>
    </source>
</evidence>
<dbReference type="EMBL" id="ML220158">
    <property type="protein sequence ID" value="TGZ77164.1"/>
    <property type="molecule type" value="Genomic_DNA"/>
</dbReference>
<proteinExistence type="predicted"/>
<keyword evidence="4" id="KW-1185">Reference proteome</keyword>
<dbReference type="Proteomes" id="UP000298138">
    <property type="component" value="Unassembled WGS sequence"/>
</dbReference>
<name>A0A4V3SHQ6_9PEZI</name>
<accession>A0A4V3SHQ6</accession>
<keyword evidence="2" id="KW-0812">Transmembrane</keyword>
<feature type="region of interest" description="Disordered" evidence="1">
    <location>
        <begin position="201"/>
        <end position="248"/>
    </location>
</feature>
<feature type="region of interest" description="Disordered" evidence="1">
    <location>
        <begin position="443"/>
        <end position="465"/>
    </location>
</feature>
<reference evidence="3 4" key="1">
    <citation type="submission" date="2019-04" db="EMBL/GenBank/DDBJ databases">
        <title>Comparative genomics and transcriptomics to analyze fruiting body development in filamentous ascomycetes.</title>
        <authorList>
            <consortium name="DOE Joint Genome Institute"/>
            <person name="Lutkenhaus R."/>
            <person name="Traeger S."/>
            <person name="Breuer J."/>
            <person name="Kuo A."/>
            <person name="Lipzen A."/>
            <person name="Pangilinan J."/>
            <person name="Dilworth D."/>
            <person name="Sandor L."/>
            <person name="Poggeler S."/>
            <person name="Barry K."/>
            <person name="Grigoriev I.V."/>
            <person name="Nowrousian M."/>
        </authorList>
    </citation>
    <scope>NUCLEOTIDE SEQUENCE [LARGE SCALE GENOMIC DNA]</scope>
    <source>
        <strain evidence="3 4">CBS 389.68</strain>
    </source>
</reference>
<protein>
    <submittedName>
        <fullName evidence="3">Uncharacterized protein</fullName>
    </submittedName>
</protein>
<gene>
    <name evidence="3" type="ORF">EX30DRAFT_398754</name>
</gene>
<feature type="compositionally biased region" description="Low complexity" evidence="1">
    <location>
        <begin position="293"/>
        <end position="303"/>
    </location>
</feature>
<keyword evidence="2" id="KW-1133">Transmembrane helix</keyword>
<evidence type="ECO:0000256" key="2">
    <source>
        <dbReference type="SAM" id="Phobius"/>
    </source>
</evidence>
<dbReference type="AlphaFoldDB" id="A0A4V3SHQ6"/>